<dbReference type="GO" id="GO:0016705">
    <property type="term" value="F:oxidoreductase activity, acting on paired donors, with incorporation or reduction of molecular oxygen"/>
    <property type="evidence" value="ECO:0007669"/>
    <property type="project" value="UniProtKB-ARBA"/>
</dbReference>
<evidence type="ECO:0000256" key="3">
    <source>
        <dbReference type="ARBA" id="ARBA00023002"/>
    </source>
</evidence>
<evidence type="ECO:0000256" key="2">
    <source>
        <dbReference type="ARBA" id="ARBA00022723"/>
    </source>
</evidence>
<dbReference type="GO" id="GO:0051537">
    <property type="term" value="F:2 iron, 2 sulfur cluster binding"/>
    <property type="evidence" value="ECO:0007669"/>
    <property type="project" value="UniProtKB-KW"/>
</dbReference>
<sequence>MTTIRLLEASAVARPGDFVTLRAGGAALLVARDDQGLHVLHNVCPHQGATVCRAASGRAESFECPNHYWVFSPAGTFEGSRLALALGRQAPPDPAKDLRRVPHQLVEGWIEIEDPSGG</sequence>
<evidence type="ECO:0000256" key="1">
    <source>
        <dbReference type="ARBA" id="ARBA00022714"/>
    </source>
</evidence>
<dbReference type="AlphaFoldDB" id="M2YFZ4"/>
<keyword evidence="1" id="KW-0001">2Fe-2S</keyword>
<evidence type="ECO:0000256" key="5">
    <source>
        <dbReference type="ARBA" id="ARBA00023014"/>
    </source>
</evidence>
<protein>
    <recommendedName>
        <fullName evidence="6">Rieske domain-containing protein</fullName>
    </recommendedName>
</protein>
<dbReference type="Pfam" id="PF00355">
    <property type="entry name" value="Rieske"/>
    <property type="match status" value="1"/>
</dbReference>
<dbReference type="PANTHER" id="PTHR43756">
    <property type="entry name" value="CHOLINE MONOOXYGENASE, CHLOROPLASTIC"/>
    <property type="match status" value="1"/>
</dbReference>
<dbReference type="SUPFAM" id="SSF50022">
    <property type="entry name" value="ISP domain"/>
    <property type="match status" value="1"/>
</dbReference>
<evidence type="ECO:0000256" key="4">
    <source>
        <dbReference type="ARBA" id="ARBA00023004"/>
    </source>
</evidence>
<comment type="caution">
    <text evidence="7">The sequence shown here is derived from an EMBL/GenBank/DDBJ whole genome shotgun (WGS) entry which is preliminary data.</text>
</comment>
<name>M2YFZ4_9MICC</name>
<gene>
    <name evidence="7" type="ORF">C884_01952</name>
</gene>
<keyword evidence="5" id="KW-0411">Iron-sulfur</keyword>
<keyword evidence="3" id="KW-0560">Oxidoreductase</keyword>
<dbReference type="PROSITE" id="PS51296">
    <property type="entry name" value="RIESKE"/>
    <property type="match status" value="1"/>
</dbReference>
<dbReference type="PANTHER" id="PTHR43756:SF5">
    <property type="entry name" value="CHOLINE MONOOXYGENASE, CHLOROPLASTIC"/>
    <property type="match status" value="1"/>
</dbReference>
<dbReference type="InterPro" id="IPR036922">
    <property type="entry name" value="Rieske_2Fe-2S_sf"/>
</dbReference>
<dbReference type="EMBL" id="ANHZ02000004">
    <property type="protein sequence ID" value="EME37444.1"/>
    <property type="molecule type" value="Genomic_DNA"/>
</dbReference>
<keyword evidence="8" id="KW-1185">Reference proteome</keyword>
<dbReference type="InterPro" id="IPR001663">
    <property type="entry name" value="Rng_hydr_dOase-A"/>
</dbReference>
<reference evidence="7 8" key="1">
    <citation type="journal article" date="2014" name="Genome Announc.">
        <title>Draft Genome Sequence of Kocuria palustris PEL.</title>
        <authorList>
            <person name="Sharma G."/>
            <person name="Khatri I."/>
            <person name="Subramanian S."/>
        </authorList>
    </citation>
    <scope>NUCLEOTIDE SEQUENCE [LARGE SCALE GENOMIC DNA]</scope>
    <source>
        <strain evidence="7 8">PEL</strain>
    </source>
</reference>
<feature type="domain" description="Rieske" evidence="6">
    <location>
        <begin position="5"/>
        <end position="112"/>
    </location>
</feature>
<organism evidence="7 8">
    <name type="scientific">Kocuria palustris PEL</name>
    <dbReference type="NCBI Taxonomy" id="1236550"/>
    <lineage>
        <taxon>Bacteria</taxon>
        <taxon>Bacillati</taxon>
        <taxon>Actinomycetota</taxon>
        <taxon>Actinomycetes</taxon>
        <taxon>Micrococcales</taxon>
        <taxon>Micrococcaceae</taxon>
        <taxon>Kocuria</taxon>
    </lineage>
</organism>
<dbReference type="GO" id="GO:0046872">
    <property type="term" value="F:metal ion binding"/>
    <property type="evidence" value="ECO:0007669"/>
    <property type="project" value="UniProtKB-KW"/>
</dbReference>
<evidence type="ECO:0000313" key="8">
    <source>
        <dbReference type="Proteomes" id="UP000009877"/>
    </source>
</evidence>
<evidence type="ECO:0000259" key="6">
    <source>
        <dbReference type="PROSITE" id="PS51296"/>
    </source>
</evidence>
<keyword evidence="4" id="KW-0408">Iron</keyword>
<dbReference type="STRING" id="71999.KPaMU14_11280"/>
<dbReference type="InterPro" id="IPR017941">
    <property type="entry name" value="Rieske_2Fe-2S"/>
</dbReference>
<evidence type="ECO:0000313" key="7">
    <source>
        <dbReference type="EMBL" id="EME37444.1"/>
    </source>
</evidence>
<dbReference type="RefSeq" id="WP_006213967.1">
    <property type="nucleotide sequence ID" value="NZ_ANHZ02000004.1"/>
</dbReference>
<accession>M2YFZ4</accession>
<dbReference type="Proteomes" id="UP000009877">
    <property type="component" value="Unassembled WGS sequence"/>
</dbReference>
<proteinExistence type="predicted"/>
<dbReference type="GO" id="GO:0004497">
    <property type="term" value="F:monooxygenase activity"/>
    <property type="evidence" value="ECO:0007669"/>
    <property type="project" value="UniProtKB-ARBA"/>
</dbReference>
<keyword evidence="2" id="KW-0479">Metal-binding</keyword>
<dbReference type="Gene3D" id="2.102.10.10">
    <property type="entry name" value="Rieske [2Fe-2S] iron-sulphur domain"/>
    <property type="match status" value="1"/>
</dbReference>